<dbReference type="EMBL" id="MLQL01000071">
    <property type="protein sequence ID" value="OQE11858.1"/>
    <property type="molecule type" value="Genomic_DNA"/>
</dbReference>
<name>A0A1V6SD62_9EURO</name>
<reference evidence="2" key="1">
    <citation type="journal article" date="2017" name="Nat. Microbiol.">
        <title>Global analysis of biosynthetic gene clusters reveals vast potential of secondary metabolite production in Penicillium species.</title>
        <authorList>
            <person name="Nielsen J.C."/>
            <person name="Grijseels S."/>
            <person name="Prigent S."/>
            <person name="Ji B."/>
            <person name="Dainat J."/>
            <person name="Nielsen K.F."/>
            <person name="Frisvad J.C."/>
            <person name="Workman M."/>
            <person name="Nielsen J."/>
        </authorList>
    </citation>
    <scope>NUCLEOTIDE SEQUENCE [LARGE SCALE GENOMIC DNA]</scope>
    <source>
        <strain evidence="2">IBT 14082</strain>
    </source>
</reference>
<sequence>MKSCAALFSSGTGGEERTAGRYWDASIIPSRDQRRDENLTHFHPTARSRLIATIHVRLASMPVLLCLEGASLAVSILICMDLPSAWQFALMDDVSGNVNVKQWPLSGRPGRISRSNRDSAV</sequence>
<dbReference type="AlphaFoldDB" id="A0A1V6SD62"/>
<organism evidence="1 2">
    <name type="scientific">Penicillium flavigenum</name>
    <dbReference type="NCBI Taxonomy" id="254877"/>
    <lineage>
        <taxon>Eukaryota</taxon>
        <taxon>Fungi</taxon>
        <taxon>Dikarya</taxon>
        <taxon>Ascomycota</taxon>
        <taxon>Pezizomycotina</taxon>
        <taxon>Eurotiomycetes</taxon>
        <taxon>Eurotiomycetidae</taxon>
        <taxon>Eurotiales</taxon>
        <taxon>Aspergillaceae</taxon>
        <taxon>Penicillium</taxon>
    </lineage>
</organism>
<dbReference type="Proteomes" id="UP000191342">
    <property type="component" value="Unassembled WGS sequence"/>
</dbReference>
<comment type="caution">
    <text evidence="1">The sequence shown here is derived from an EMBL/GenBank/DDBJ whole genome shotgun (WGS) entry which is preliminary data.</text>
</comment>
<proteinExistence type="predicted"/>
<keyword evidence="2" id="KW-1185">Reference proteome</keyword>
<protein>
    <submittedName>
        <fullName evidence="1">Uncharacterized protein</fullName>
    </submittedName>
</protein>
<gene>
    <name evidence="1" type="ORF">PENFLA_c071G03255</name>
</gene>
<accession>A0A1V6SD62</accession>
<evidence type="ECO:0000313" key="1">
    <source>
        <dbReference type="EMBL" id="OQE11858.1"/>
    </source>
</evidence>
<evidence type="ECO:0000313" key="2">
    <source>
        <dbReference type="Proteomes" id="UP000191342"/>
    </source>
</evidence>